<feature type="transmembrane region" description="Helical" evidence="2">
    <location>
        <begin position="100"/>
        <end position="120"/>
    </location>
</feature>
<evidence type="ECO:0000313" key="3">
    <source>
        <dbReference type="EMBL" id="KAF5327272.1"/>
    </source>
</evidence>
<feature type="compositionally biased region" description="Polar residues" evidence="1">
    <location>
        <begin position="330"/>
        <end position="344"/>
    </location>
</feature>
<dbReference type="Proteomes" id="UP000567179">
    <property type="component" value="Unassembled WGS sequence"/>
</dbReference>
<feature type="region of interest" description="Disordered" evidence="1">
    <location>
        <begin position="299"/>
        <end position="369"/>
    </location>
</feature>
<dbReference type="EMBL" id="JAACJJ010000014">
    <property type="protein sequence ID" value="KAF5327272.1"/>
    <property type="molecule type" value="Genomic_DNA"/>
</dbReference>
<protein>
    <submittedName>
        <fullName evidence="3">Uncharacterized protein</fullName>
    </submittedName>
</protein>
<evidence type="ECO:0000256" key="1">
    <source>
        <dbReference type="SAM" id="MobiDB-lite"/>
    </source>
</evidence>
<feature type="transmembrane region" description="Helical" evidence="2">
    <location>
        <begin position="216"/>
        <end position="239"/>
    </location>
</feature>
<dbReference type="OrthoDB" id="3346544at2759"/>
<feature type="compositionally biased region" description="Low complexity" evidence="1">
    <location>
        <begin position="348"/>
        <end position="369"/>
    </location>
</feature>
<feature type="transmembrane region" description="Helical" evidence="2">
    <location>
        <begin position="176"/>
        <end position="195"/>
    </location>
</feature>
<keyword evidence="4" id="KW-1185">Reference proteome</keyword>
<sequence>MSHHRPGLRVDMACGTGFLVETGLFCAYTCLFIAAFPVLTSARRLKDARSARSGWVFLIFTLLMYLVAAAHLILSGFRFYKSTYIDPNGPISYLGNPNHWEFLGVIILVCIQTWLGDILVIYRCYFVWENNLWVISVPVLLLLGTIGINLCVLYWFRHPFAIAPAPAIGLLRAIYPLAFVQNFMTTSFIILRIFLQHQASKKAGIVHLGSKLGLIRIMRIVIESAAIYTIQILVLNVLYFRDDNFQFVIQPAIIPSIGITFVLLALRIEASRYETTRNDLGIRSSKLPQWLREQSCEIGSKDSQNGNQLPAADGTAVTEQELAVEGESGAESNNWDSEFSSDSATRPKAATSSVASSKNSSACMSKLPV</sequence>
<name>A0A8H5BPR0_9AGAR</name>
<feature type="transmembrane region" description="Helical" evidence="2">
    <location>
        <begin position="132"/>
        <end position="156"/>
    </location>
</feature>
<reference evidence="3 4" key="1">
    <citation type="journal article" date="2020" name="ISME J.">
        <title>Uncovering the hidden diversity of litter-decomposition mechanisms in mushroom-forming fungi.</title>
        <authorList>
            <person name="Floudas D."/>
            <person name="Bentzer J."/>
            <person name="Ahren D."/>
            <person name="Johansson T."/>
            <person name="Persson P."/>
            <person name="Tunlid A."/>
        </authorList>
    </citation>
    <scope>NUCLEOTIDE SEQUENCE [LARGE SCALE GENOMIC DNA]</scope>
    <source>
        <strain evidence="3 4">CBS 101986</strain>
    </source>
</reference>
<keyword evidence="2" id="KW-1133">Transmembrane helix</keyword>
<feature type="transmembrane region" description="Helical" evidence="2">
    <location>
        <begin position="245"/>
        <end position="266"/>
    </location>
</feature>
<dbReference type="AlphaFoldDB" id="A0A8H5BPR0"/>
<proteinExistence type="predicted"/>
<feature type="transmembrane region" description="Helical" evidence="2">
    <location>
        <begin position="54"/>
        <end position="80"/>
    </location>
</feature>
<organism evidence="3 4">
    <name type="scientific">Psilocybe cf. subviscida</name>
    <dbReference type="NCBI Taxonomy" id="2480587"/>
    <lineage>
        <taxon>Eukaryota</taxon>
        <taxon>Fungi</taxon>
        <taxon>Dikarya</taxon>
        <taxon>Basidiomycota</taxon>
        <taxon>Agaricomycotina</taxon>
        <taxon>Agaricomycetes</taxon>
        <taxon>Agaricomycetidae</taxon>
        <taxon>Agaricales</taxon>
        <taxon>Agaricineae</taxon>
        <taxon>Strophariaceae</taxon>
        <taxon>Psilocybe</taxon>
    </lineage>
</organism>
<accession>A0A8H5BPR0</accession>
<evidence type="ECO:0000313" key="4">
    <source>
        <dbReference type="Proteomes" id="UP000567179"/>
    </source>
</evidence>
<gene>
    <name evidence="3" type="ORF">D9619_004246</name>
</gene>
<keyword evidence="2" id="KW-0812">Transmembrane</keyword>
<evidence type="ECO:0000256" key="2">
    <source>
        <dbReference type="SAM" id="Phobius"/>
    </source>
</evidence>
<keyword evidence="2" id="KW-0472">Membrane</keyword>
<comment type="caution">
    <text evidence="3">The sequence shown here is derived from an EMBL/GenBank/DDBJ whole genome shotgun (WGS) entry which is preliminary data.</text>
</comment>
<feature type="transmembrane region" description="Helical" evidence="2">
    <location>
        <begin position="22"/>
        <end position="42"/>
    </location>
</feature>